<feature type="compositionally biased region" description="Low complexity" evidence="5">
    <location>
        <begin position="454"/>
        <end position="466"/>
    </location>
</feature>
<accession>A0A1I8GZ22</accession>
<feature type="region of interest" description="Disordered" evidence="5">
    <location>
        <begin position="37"/>
        <end position="337"/>
    </location>
</feature>
<feature type="compositionally biased region" description="Pro residues" evidence="5">
    <location>
        <begin position="532"/>
        <end position="546"/>
    </location>
</feature>
<dbReference type="PANTHER" id="PTHR15551:SF3">
    <property type="entry name" value="LIM AND CALPONIN HOMOLOGY DOMAINS-CONTAINING PROTEIN 1"/>
    <property type="match status" value="1"/>
</dbReference>
<dbReference type="GO" id="GO:0051893">
    <property type="term" value="P:regulation of focal adhesion assembly"/>
    <property type="evidence" value="ECO:0007669"/>
    <property type="project" value="TreeGrafter"/>
</dbReference>
<dbReference type="GO" id="GO:0051496">
    <property type="term" value="P:positive regulation of stress fiber assembly"/>
    <property type="evidence" value="ECO:0007669"/>
    <property type="project" value="TreeGrafter"/>
</dbReference>
<name>A0A1I8GZ22_9PLAT</name>
<feature type="compositionally biased region" description="Polar residues" evidence="5">
    <location>
        <begin position="421"/>
        <end position="435"/>
    </location>
</feature>
<dbReference type="PROSITE" id="PS00478">
    <property type="entry name" value="LIM_DOMAIN_1"/>
    <property type="match status" value="1"/>
</dbReference>
<dbReference type="Proteomes" id="UP000095280">
    <property type="component" value="Unplaced"/>
</dbReference>
<evidence type="ECO:0000256" key="2">
    <source>
        <dbReference type="ARBA" id="ARBA00022833"/>
    </source>
</evidence>
<evidence type="ECO:0000313" key="7">
    <source>
        <dbReference type="Proteomes" id="UP000095280"/>
    </source>
</evidence>
<dbReference type="WBParaSite" id="maker-uti_cns_0003564-snap-gene-0.7-mRNA-1">
    <property type="protein sequence ID" value="maker-uti_cns_0003564-snap-gene-0.7-mRNA-1"/>
    <property type="gene ID" value="maker-uti_cns_0003564-snap-gene-0.7"/>
</dbReference>
<feature type="compositionally biased region" description="Low complexity" evidence="5">
    <location>
        <begin position="352"/>
        <end position="363"/>
    </location>
</feature>
<feature type="region of interest" description="Disordered" evidence="5">
    <location>
        <begin position="352"/>
        <end position="382"/>
    </location>
</feature>
<feature type="domain" description="LIM zinc-binding" evidence="6">
    <location>
        <begin position="589"/>
        <end position="655"/>
    </location>
</feature>
<evidence type="ECO:0000256" key="4">
    <source>
        <dbReference type="PROSITE-ProRule" id="PRU00125"/>
    </source>
</evidence>
<proteinExistence type="predicted"/>
<protein>
    <submittedName>
        <fullName evidence="8">LIM zinc-binding domain-containing protein</fullName>
    </submittedName>
</protein>
<dbReference type="PROSITE" id="PS50023">
    <property type="entry name" value="LIM_DOMAIN_2"/>
    <property type="match status" value="1"/>
</dbReference>
<evidence type="ECO:0000256" key="5">
    <source>
        <dbReference type="SAM" id="MobiDB-lite"/>
    </source>
</evidence>
<dbReference type="AlphaFoldDB" id="A0A1I8GZ22"/>
<dbReference type="CDD" id="cd08368">
    <property type="entry name" value="LIM"/>
    <property type="match status" value="1"/>
</dbReference>
<keyword evidence="2 4" id="KW-0862">Zinc</keyword>
<dbReference type="GO" id="GO:0001725">
    <property type="term" value="C:stress fiber"/>
    <property type="evidence" value="ECO:0007669"/>
    <property type="project" value="TreeGrafter"/>
</dbReference>
<evidence type="ECO:0000256" key="1">
    <source>
        <dbReference type="ARBA" id="ARBA00022723"/>
    </source>
</evidence>
<dbReference type="GO" id="GO:0046872">
    <property type="term" value="F:metal ion binding"/>
    <property type="evidence" value="ECO:0007669"/>
    <property type="project" value="UniProtKB-KW"/>
</dbReference>
<evidence type="ECO:0000313" key="8">
    <source>
        <dbReference type="WBParaSite" id="maker-uti_cns_0003564-snap-gene-0.7-mRNA-1"/>
    </source>
</evidence>
<feature type="compositionally biased region" description="Basic and acidic residues" evidence="5">
    <location>
        <begin position="63"/>
        <end position="87"/>
    </location>
</feature>
<feature type="compositionally biased region" description="Polar residues" evidence="5">
    <location>
        <begin position="88"/>
        <end position="97"/>
    </location>
</feature>
<dbReference type="SMART" id="SM00132">
    <property type="entry name" value="LIM"/>
    <property type="match status" value="1"/>
</dbReference>
<keyword evidence="3 4" id="KW-0440">LIM domain</keyword>
<dbReference type="Pfam" id="PF00412">
    <property type="entry name" value="LIM"/>
    <property type="match status" value="1"/>
</dbReference>
<dbReference type="PANTHER" id="PTHR15551">
    <property type="entry name" value="LIM DOMAIN ONLY 7"/>
    <property type="match status" value="1"/>
</dbReference>
<reference evidence="8" key="1">
    <citation type="submission" date="2016-11" db="UniProtKB">
        <authorList>
            <consortium name="WormBaseParasite"/>
        </authorList>
    </citation>
    <scope>IDENTIFICATION</scope>
</reference>
<evidence type="ECO:0000259" key="6">
    <source>
        <dbReference type="PROSITE" id="PS50023"/>
    </source>
</evidence>
<dbReference type="InterPro" id="IPR001781">
    <property type="entry name" value="Znf_LIM"/>
</dbReference>
<dbReference type="GO" id="GO:0032034">
    <property type="term" value="F:myosin II head/neck binding"/>
    <property type="evidence" value="ECO:0007669"/>
    <property type="project" value="TreeGrafter"/>
</dbReference>
<keyword evidence="1 4" id="KW-0479">Metal-binding</keyword>
<keyword evidence="7" id="KW-1185">Reference proteome</keyword>
<dbReference type="Gene3D" id="2.10.110.10">
    <property type="entry name" value="Cysteine Rich Protein"/>
    <property type="match status" value="1"/>
</dbReference>
<feature type="region of interest" description="Disordered" evidence="5">
    <location>
        <begin position="489"/>
        <end position="552"/>
    </location>
</feature>
<sequence>YISHALEPQSLNCWKERRRQTLQNSGALQRLGLLEEQEAAESRRETQQAMEAARSRNKSIGRALKERARSLGHLDSEDYEKESKSDEQLSNQLQSTESESDELHHQHQHRSATAAFFERQQSQPAPSKTPSPPPKRRSPVAASFDLRRSPPQSPKRRSPVAASFDIRRSPPQSPKRRSPVAASFDIRRSPPQSPKRRSPVAASFDIRRSPPQSPKRRSPVAASFDIRRSPPQSPKRRSPVAASFDLRRSPPQSPKRRSPVAASFDIRQSPPQSPKRHSSVAASFDHRKSQPENSPPQSPKRQSQASSGVSAGFDRQVLQPAPSKSPPPPDQLSSSFSGVRVATGIGFNLSSTSAAAAATPSAAGNLPTSPRSVPLPWERRQEFRPVSSKFNAAIAAATPRGRYADVSASVREPSPRRQLVQHPSSATQLLRQSMPDNAITGKDPLKNLTNGDGSSQQKQSLQQSPQKLLQNQTIMEQHQDQRLSRLARRGEQLKHRSQSSDSGRLSRQEPGDDEAPSAVVADQRDFDTESPISPPQQQPPPPPLPPRISSGSIGNLLLQSAAPAPALVAPRSTGAKQQRERPLSVSGKKRCSHCFTELGSGGAMAIESLGLYYHIKCFKCCVCSLPLGNGTTGADVRVRRDRLHCPACFSSDEGIMSSVLGVV</sequence>
<feature type="region of interest" description="Disordered" evidence="5">
    <location>
        <begin position="395"/>
        <end position="466"/>
    </location>
</feature>
<organism evidence="7 8">
    <name type="scientific">Macrostomum lignano</name>
    <dbReference type="NCBI Taxonomy" id="282301"/>
    <lineage>
        <taxon>Eukaryota</taxon>
        <taxon>Metazoa</taxon>
        <taxon>Spiralia</taxon>
        <taxon>Lophotrochozoa</taxon>
        <taxon>Platyhelminthes</taxon>
        <taxon>Rhabditophora</taxon>
        <taxon>Macrostomorpha</taxon>
        <taxon>Macrostomida</taxon>
        <taxon>Macrostomidae</taxon>
        <taxon>Macrostomum</taxon>
    </lineage>
</organism>
<feature type="compositionally biased region" description="Polar residues" evidence="5">
    <location>
        <begin position="299"/>
        <end position="309"/>
    </location>
</feature>
<evidence type="ECO:0000256" key="3">
    <source>
        <dbReference type="ARBA" id="ARBA00023038"/>
    </source>
</evidence>